<sequence>MICSAGSGFDGANMIHIFIGKGGVGKSTLACALALSREKVKLFSVDPMSNLKDILGENTGIDIEELNVDSAVEEYLKKAYNYLNALSMDSLVDTIEFTPGIEEHVMLVEIERVIDGEVILDMPPAGLALRVLELPSAEEGWLEALIALREKIVERRRALSKISGFQEEDKVLERLKLMRDRTSELKRKLQSSIVYVVTTKESLAEMEASRIENSLKRLGFKYKRVYNMCEGGIPKLPFEPKGEKLRMLEVEKWM</sequence>
<dbReference type="Pfam" id="PF02374">
    <property type="entry name" value="ArsA_ATPase"/>
    <property type="match status" value="1"/>
</dbReference>
<organism evidence="3 4">
    <name type="scientific">Methanoliparum thermophilum</name>
    <dbReference type="NCBI Taxonomy" id="2491083"/>
    <lineage>
        <taxon>Archaea</taxon>
        <taxon>Methanobacteriati</taxon>
        <taxon>Methanobacteriota</taxon>
        <taxon>Candidatus Methanoliparia</taxon>
        <taxon>Candidatus Methanoliparales</taxon>
        <taxon>Candidatus Methanoliparaceae</taxon>
        <taxon>Candidatus Methanoliparum</taxon>
    </lineage>
</organism>
<evidence type="ECO:0000313" key="3">
    <source>
        <dbReference type="EMBL" id="RZN64446.1"/>
    </source>
</evidence>
<name>A0A520KRN1_METT2</name>
<feature type="domain" description="ArsA/GET3 Anion-transporting ATPase-like" evidence="2">
    <location>
        <begin position="17"/>
        <end position="225"/>
    </location>
</feature>
<dbReference type="Gene3D" id="3.40.50.300">
    <property type="entry name" value="P-loop containing nucleotide triphosphate hydrolases"/>
    <property type="match status" value="1"/>
</dbReference>
<dbReference type="Proteomes" id="UP000317158">
    <property type="component" value="Unassembled WGS sequence"/>
</dbReference>
<dbReference type="EMBL" id="RXIF01000006">
    <property type="protein sequence ID" value="RZN64446.1"/>
    <property type="molecule type" value="Genomic_DNA"/>
</dbReference>
<evidence type="ECO:0000256" key="1">
    <source>
        <dbReference type="ARBA" id="ARBA00011040"/>
    </source>
</evidence>
<dbReference type="InterPro" id="IPR016300">
    <property type="entry name" value="ATPase_ArsA/GET3"/>
</dbReference>
<dbReference type="PANTHER" id="PTHR10803">
    <property type="entry name" value="ARSENICAL PUMP-DRIVING ATPASE ARSENITE-TRANSLOCATING ATPASE"/>
    <property type="match status" value="1"/>
</dbReference>
<reference evidence="3 4" key="1">
    <citation type="journal article" date="2019" name="Nat. Microbiol.">
        <title>Wide diversity of methane and short-chain alkane metabolisms in uncultured archaea.</title>
        <authorList>
            <person name="Borrel G."/>
            <person name="Adam P.S."/>
            <person name="McKay L.J."/>
            <person name="Chen L.X."/>
            <person name="Sierra-Garcia I.N."/>
            <person name="Sieber C.M."/>
            <person name="Letourneur Q."/>
            <person name="Ghozlane A."/>
            <person name="Andersen G.L."/>
            <person name="Li W.J."/>
            <person name="Hallam S.J."/>
            <person name="Muyzer G."/>
            <person name="de Oliveira V.M."/>
            <person name="Inskeep W.P."/>
            <person name="Banfield J.F."/>
            <person name="Gribaldo S."/>
        </authorList>
    </citation>
    <scope>NUCLEOTIDE SEQUENCE [LARGE SCALE GENOMIC DNA]</scope>
    <source>
        <strain evidence="3">NM1a</strain>
    </source>
</reference>
<dbReference type="PANTHER" id="PTHR10803:SF3">
    <property type="entry name" value="ATPASE GET3"/>
    <property type="match status" value="1"/>
</dbReference>
<dbReference type="InterPro" id="IPR025723">
    <property type="entry name" value="ArsA/GET3_ATPase-like"/>
</dbReference>
<dbReference type="SUPFAM" id="SSF52540">
    <property type="entry name" value="P-loop containing nucleoside triphosphate hydrolases"/>
    <property type="match status" value="1"/>
</dbReference>
<evidence type="ECO:0000259" key="2">
    <source>
        <dbReference type="Pfam" id="PF02374"/>
    </source>
</evidence>
<dbReference type="AlphaFoldDB" id="A0A520KRN1"/>
<proteinExistence type="inferred from homology"/>
<comment type="caution">
    <text evidence="3">The sequence shown here is derived from an EMBL/GenBank/DDBJ whole genome shotgun (WGS) entry which is preliminary data.</text>
</comment>
<evidence type="ECO:0000313" key="4">
    <source>
        <dbReference type="Proteomes" id="UP000317158"/>
    </source>
</evidence>
<dbReference type="InterPro" id="IPR027417">
    <property type="entry name" value="P-loop_NTPase"/>
</dbReference>
<dbReference type="GO" id="GO:0005524">
    <property type="term" value="F:ATP binding"/>
    <property type="evidence" value="ECO:0007669"/>
    <property type="project" value="InterPro"/>
</dbReference>
<gene>
    <name evidence="3" type="ORF">EF806_03635</name>
</gene>
<comment type="similarity">
    <text evidence="1">Belongs to the arsA ATPase family.</text>
</comment>
<accession>A0A520KRN1</accession>
<dbReference type="GO" id="GO:0016887">
    <property type="term" value="F:ATP hydrolysis activity"/>
    <property type="evidence" value="ECO:0007669"/>
    <property type="project" value="InterPro"/>
</dbReference>
<protein>
    <submittedName>
        <fullName evidence="3">ArsA family ATPase</fullName>
    </submittedName>
</protein>